<proteinExistence type="inferred from homology"/>
<keyword evidence="9" id="KW-1185">Reference proteome</keyword>
<comment type="subcellular location">
    <subcellularLocation>
        <location evidence="1 7">Cytoplasm</location>
    </subcellularLocation>
</comment>
<evidence type="ECO:0000256" key="5">
    <source>
        <dbReference type="ARBA" id="ARBA00023277"/>
    </source>
</evidence>
<protein>
    <recommendedName>
        <fullName evidence="6 7">D,D-heptose 1,7-bisphosphate phosphatase</fullName>
        <ecNumber evidence="7">3.1.3.-</ecNumber>
    </recommendedName>
</protein>
<keyword evidence="5 7" id="KW-0119">Carbohydrate metabolism</keyword>
<evidence type="ECO:0000256" key="6">
    <source>
        <dbReference type="ARBA" id="ARBA00031828"/>
    </source>
</evidence>
<dbReference type="RefSeq" id="WP_200464145.1">
    <property type="nucleotide sequence ID" value="NZ_JAENRR010000010.1"/>
</dbReference>
<comment type="caution">
    <text evidence="8">The sequence shown here is derived from an EMBL/GenBank/DDBJ whole genome shotgun (WGS) entry which is preliminary data.</text>
</comment>
<keyword evidence="4 7" id="KW-0378">Hydrolase</keyword>
<dbReference type="GO" id="GO:0016787">
    <property type="term" value="F:hydrolase activity"/>
    <property type="evidence" value="ECO:0007669"/>
    <property type="project" value="UniProtKB-KW"/>
</dbReference>
<dbReference type="SUPFAM" id="SSF56784">
    <property type="entry name" value="HAD-like"/>
    <property type="match status" value="1"/>
</dbReference>
<dbReference type="InterPro" id="IPR006543">
    <property type="entry name" value="Histidinol-phos"/>
</dbReference>
<dbReference type="Gene3D" id="3.40.50.1000">
    <property type="entry name" value="HAD superfamily/HAD-like"/>
    <property type="match status" value="1"/>
</dbReference>
<keyword evidence="2 7" id="KW-0963">Cytoplasm</keyword>
<dbReference type="InterPro" id="IPR006549">
    <property type="entry name" value="HAD-SF_hydro_IIIA"/>
</dbReference>
<keyword evidence="3" id="KW-0479">Metal-binding</keyword>
<evidence type="ECO:0000256" key="1">
    <source>
        <dbReference type="ARBA" id="ARBA00004496"/>
    </source>
</evidence>
<gene>
    <name evidence="8" type="ORF">JIV24_06145</name>
</gene>
<dbReference type="InterPro" id="IPR036412">
    <property type="entry name" value="HAD-like_sf"/>
</dbReference>
<dbReference type="NCBIfam" id="TIGR01662">
    <property type="entry name" value="HAD-SF-IIIA"/>
    <property type="match status" value="1"/>
</dbReference>
<dbReference type="NCBIfam" id="TIGR01656">
    <property type="entry name" value="Histidinol-ppas"/>
    <property type="match status" value="1"/>
</dbReference>
<dbReference type="PANTHER" id="PTHR42891">
    <property type="entry name" value="D-GLYCERO-BETA-D-MANNO-HEPTOSE-1,7-BISPHOSPHATE 7-PHOSPHATASE"/>
    <property type="match status" value="1"/>
</dbReference>
<dbReference type="EC" id="3.1.3.-" evidence="7"/>
<dbReference type="CDD" id="cd07503">
    <property type="entry name" value="HAD_HisB-N"/>
    <property type="match status" value="1"/>
</dbReference>
<dbReference type="NCBIfam" id="TIGR00213">
    <property type="entry name" value="GmhB_yaeD"/>
    <property type="match status" value="1"/>
</dbReference>
<evidence type="ECO:0000313" key="8">
    <source>
        <dbReference type="EMBL" id="MBK3516915.1"/>
    </source>
</evidence>
<dbReference type="InterPro" id="IPR004446">
    <property type="entry name" value="Heptose_bisP_phosphatase"/>
</dbReference>
<evidence type="ECO:0000313" key="9">
    <source>
        <dbReference type="Proteomes" id="UP000605676"/>
    </source>
</evidence>
<dbReference type="Pfam" id="PF00702">
    <property type="entry name" value="Hydrolase"/>
    <property type="match status" value="1"/>
</dbReference>
<evidence type="ECO:0000256" key="7">
    <source>
        <dbReference type="PIRNR" id="PIRNR004682"/>
    </source>
</evidence>
<dbReference type="EMBL" id="JAENRR010000010">
    <property type="protein sequence ID" value="MBK3516915.1"/>
    <property type="molecule type" value="Genomic_DNA"/>
</dbReference>
<dbReference type="Proteomes" id="UP000605676">
    <property type="component" value="Unassembled WGS sequence"/>
</dbReference>
<evidence type="ECO:0000256" key="3">
    <source>
        <dbReference type="ARBA" id="ARBA00022723"/>
    </source>
</evidence>
<name>A0ABS1HHG8_9BACT</name>
<dbReference type="PANTHER" id="PTHR42891:SF1">
    <property type="entry name" value="D-GLYCERO-BETA-D-MANNO-HEPTOSE-1,7-BISPHOSPHATE 7-PHOSPHATASE"/>
    <property type="match status" value="1"/>
</dbReference>
<reference evidence="8 9" key="1">
    <citation type="submission" date="2021-01" db="EMBL/GenBank/DDBJ databases">
        <title>Carboxyliciviraga sp.nov., isolated from coastal sediments.</title>
        <authorList>
            <person name="Lu D."/>
            <person name="Zhang T."/>
        </authorList>
    </citation>
    <scope>NUCLEOTIDE SEQUENCE [LARGE SCALE GENOMIC DNA]</scope>
    <source>
        <strain evidence="8 9">N1Y132</strain>
    </source>
</reference>
<accession>A0ABS1HHG8</accession>
<evidence type="ECO:0000256" key="4">
    <source>
        <dbReference type="ARBA" id="ARBA00022801"/>
    </source>
</evidence>
<dbReference type="InterPro" id="IPR023214">
    <property type="entry name" value="HAD_sf"/>
</dbReference>
<organism evidence="8 9">
    <name type="scientific">Carboxylicivirga marina</name>
    <dbReference type="NCBI Taxonomy" id="2800988"/>
    <lineage>
        <taxon>Bacteria</taxon>
        <taxon>Pseudomonadati</taxon>
        <taxon>Bacteroidota</taxon>
        <taxon>Bacteroidia</taxon>
        <taxon>Marinilabiliales</taxon>
        <taxon>Marinilabiliaceae</taxon>
        <taxon>Carboxylicivirga</taxon>
    </lineage>
</organism>
<sequence length="165" mass="18723">MKNKAVFIDRDGVINNDEGHYYIYKVKDFKLNPGIIEGLQTLQDAGYKLFVITNQSGVAKGEYTEDDVEIIHGHFLQMMFDNDIRITDIYYCPHHDSVEDCDCRKPKPGMIEQAIDEHQIDKKASYLIGDSDRDIEAGNAASLKECFKVEKNSSIVSVCQNIAKL</sequence>
<evidence type="ECO:0000256" key="2">
    <source>
        <dbReference type="ARBA" id="ARBA00022490"/>
    </source>
</evidence>
<dbReference type="PIRSF" id="PIRSF004682">
    <property type="entry name" value="GmhB"/>
    <property type="match status" value="1"/>
</dbReference>
<comment type="similarity">
    <text evidence="7">Belongs to the gmhB family.</text>
</comment>